<evidence type="ECO:0000256" key="1">
    <source>
        <dbReference type="ARBA" id="ARBA00023015"/>
    </source>
</evidence>
<evidence type="ECO:0000256" key="3">
    <source>
        <dbReference type="ARBA" id="ARBA00023163"/>
    </source>
</evidence>
<dbReference type="EMBL" id="QTJU01000005">
    <property type="protein sequence ID" value="RFM27437.1"/>
    <property type="molecule type" value="Genomic_DNA"/>
</dbReference>
<evidence type="ECO:0000259" key="4">
    <source>
        <dbReference type="PROSITE" id="PS01124"/>
    </source>
</evidence>
<dbReference type="GO" id="GO:0003700">
    <property type="term" value="F:DNA-binding transcription factor activity"/>
    <property type="evidence" value="ECO:0007669"/>
    <property type="project" value="InterPro"/>
</dbReference>
<gene>
    <name evidence="5" type="ORF">DXN05_15575</name>
</gene>
<evidence type="ECO:0000313" key="6">
    <source>
        <dbReference type="Proteomes" id="UP000261284"/>
    </source>
</evidence>
<name>A0A3E1NHQ5_9BACT</name>
<dbReference type="RefSeq" id="WP_116848277.1">
    <property type="nucleotide sequence ID" value="NZ_QTJU01000005.1"/>
</dbReference>
<dbReference type="SUPFAM" id="SSF46689">
    <property type="entry name" value="Homeodomain-like"/>
    <property type="match status" value="1"/>
</dbReference>
<dbReference type="GO" id="GO:0043565">
    <property type="term" value="F:sequence-specific DNA binding"/>
    <property type="evidence" value="ECO:0007669"/>
    <property type="project" value="InterPro"/>
</dbReference>
<keyword evidence="6" id="KW-1185">Reference proteome</keyword>
<dbReference type="Gene3D" id="1.10.10.60">
    <property type="entry name" value="Homeodomain-like"/>
    <property type="match status" value="1"/>
</dbReference>
<dbReference type="InterPro" id="IPR018060">
    <property type="entry name" value="HTH_AraC"/>
</dbReference>
<dbReference type="SMART" id="SM00342">
    <property type="entry name" value="HTH_ARAC"/>
    <property type="match status" value="1"/>
</dbReference>
<organism evidence="5 6">
    <name type="scientific">Deminuibacter soli</name>
    <dbReference type="NCBI Taxonomy" id="2291815"/>
    <lineage>
        <taxon>Bacteria</taxon>
        <taxon>Pseudomonadati</taxon>
        <taxon>Bacteroidota</taxon>
        <taxon>Chitinophagia</taxon>
        <taxon>Chitinophagales</taxon>
        <taxon>Chitinophagaceae</taxon>
        <taxon>Deminuibacter</taxon>
    </lineage>
</organism>
<protein>
    <submittedName>
        <fullName evidence="5">AraC family transcriptional regulator</fullName>
    </submittedName>
</protein>
<dbReference type="PROSITE" id="PS01124">
    <property type="entry name" value="HTH_ARAC_FAMILY_2"/>
    <property type="match status" value="1"/>
</dbReference>
<dbReference type="PANTHER" id="PTHR43280:SF32">
    <property type="entry name" value="TRANSCRIPTIONAL REGULATORY PROTEIN"/>
    <property type="match status" value="1"/>
</dbReference>
<dbReference type="OrthoDB" id="629929at2"/>
<feature type="domain" description="HTH araC/xylS-type" evidence="4">
    <location>
        <begin position="191"/>
        <end position="301"/>
    </location>
</feature>
<dbReference type="AlphaFoldDB" id="A0A3E1NHQ5"/>
<dbReference type="PANTHER" id="PTHR43280">
    <property type="entry name" value="ARAC-FAMILY TRANSCRIPTIONAL REGULATOR"/>
    <property type="match status" value="1"/>
</dbReference>
<proteinExistence type="predicted"/>
<accession>A0A3E1NHQ5</accession>
<keyword evidence="2" id="KW-0238">DNA-binding</keyword>
<dbReference type="Proteomes" id="UP000261284">
    <property type="component" value="Unassembled WGS sequence"/>
</dbReference>
<dbReference type="InterPro" id="IPR009057">
    <property type="entry name" value="Homeodomain-like_sf"/>
</dbReference>
<evidence type="ECO:0000313" key="5">
    <source>
        <dbReference type="EMBL" id="RFM27437.1"/>
    </source>
</evidence>
<reference evidence="5 6" key="1">
    <citation type="submission" date="2018-08" db="EMBL/GenBank/DDBJ databases">
        <title>Chitinophagaceae sp. K23C18032701, a novel bacterium isolated from forest soil.</title>
        <authorList>
            <person name="Wang C."/>
        </authorList>
    </citation>
    <scope>NUCLEOTIDE SEQUENCE [LARGE SCALE GENOMIC DNA]</scope>
    <source>
        <strain evidence="5 6">K23C18032701</strain>
    </source>
</reference>
<keyword evidence="3" id="KW-0804">Transcription</keyword>
<sequence>MSNVQTIEEFYRSKKMWLPENLQSQIGHFNVFKLDEFLGAKPKQQVSYRRKDFYKITLIIGRNRYHYADKSIEIENNALLFGNPLVPYDWEPLDENQSGYFCIFTEAFMNHNSSIKLRDFPVFKPGHRSVFKLLPEQLEQATQVFKRMQTEIDSDYAYKYDLLRNYVFELIHQAIKLEPAQTMFQHTSAATRISSLFTELLERQFPIESPMQQIGVRTATDFSRHLAVHVNHLNRALKEVTGKTTSELIADRLVQEAKALLKYTDWNIGEISYCLGFEDTSHFHNFFKKRTQQTPRHFRNV</sequence>
<evidence type="ECO:0000256" key="2">
    <source>
        <dbReference type="ARBA" id="ARBA00023125"/>
    </source>
</evidence>
<comment type="caution">
    <text evidence="5">The sequence shown here is derived from an EMBL/GenBank/DDBJ whole genome shotgun (WGS) entry which is preliminary data.</text>
</comment>
<dbReference type="Pfam" id="PF12833">
    <property type="entry name" value="HTH_18"/>
    <property type="match status" value="1"/>
</dbReference>
<keyword evidence="1" id="KW-0805">Transcription regulation</keyword>